<name>A0ABW0R8G3_9BACL</name>
<evidence type="ECO:0000313" key="4">
    <source>
        <dbReference type="Proteomes" id="UP001596108"/>
    </source>
</evidence>
<comment type="caution">
    <text evidence="3">The sequence shown here is derived from an EMBL/GenBank/DDBJ whole genome shotgun (WGS) entry which is preliminary data.</text>
</comment>
<dbReference type="RefSeq" id="WP_378114543.1">
    <property type="nucleotide sequence ID" value="NZ_JBHSNC010000058.1"/>
</dbReference>
<evidence type="ECO:0000313" key="3">
    <source>
        <dbReference type="EMBL" id="MFC5532555.1"/>
    </source>
</evidence>
<keyword evidence="2" id="KW-1133">Transmembrane helix</keyword>
<accession>A0ABW0R8G3</accession>
<feature type="transmembrane region" description="Helical" evidence="2">
    <location>
        <begin position="32"/>
        <end position="49"/>
    </location>
</feature>
<evidence type="ECO:0000256" key="1">
    <source>
        <dbReference type="SAM" id="MobiDB-lite"/>
    </source>
</evidence>
<evidence type="ECO:0000256" key="2">
    <source>
        <dbReference type="SAM" id="Phobius"/>
    </source>
</evidence>
<feature type="region of interest" description="Disordered" evidence="1">
    <location>
        <begin position="51"/>
        <end position="106"/>
    </location>
</feature>
<feature type="compositionally biased region" description="Basic and acidic residues" evidence="1">
    <location>
        <begin position="93"/>
        <end position="106"/>
    </location>
</feature>
<feature type="transmembrane region" description="Helical" evidence="2">
    <location>
        <begin position="7"/>
        <end position="26"/>
    </location>
</feature>
<keyword evidence="2" id="KW-0812">Transmembrane</keyword>
<sequence>MRNRIEPWFFVVIALAVIGIADSFSSGAMGTLIIPLTLVAIIFLLYKFPPNRLRKPRSRGNRPTNNRGIKEPYRLNPKQAANKRRPSPFTVIDGRKNKEDDPPKYH</sequence>
<organism evidence="3 4">
    <name type="scientific">Cohnella yongneupensis</name>
    <dbReference type="NCBI Taxonomy" id="425006"/>
    <lineage>
        <taxon>Bacteria</taxon>
        <taxon>Bacillati</taxon>
        <taxon>Bacillota</taxon>
        <taxon>Bacilli</taxon>
        <taxon>Bacillales</taxon>
        <taxon>Paenibacillaceae</taxon>
        <taxon>Cohnella</taxon>
    </lineage>
</organism>
<proteinExistence type="predicted"/>
<dbReference type="Proteomes" id="UP001596108">
    <property type="component" value="Unassembled WGS sequence"/>
</dbReference>
<dbReference type="EMBL" id="JBHSNC010000058">
    <property type="protein sequence ID" value="MFC5532555.1"/>
    <property type="molecule type" value="Genomic_DNA"/>
</dbReference>
<keyword evidence="2" id="KW-0472">Membrane</keyword>
<keyword evidence="4" id="KW-1185">Reference proteome</keyword>
<reference evidence="4" key="1">
    <citation type="journal article" date="2019" name="Int. J. Syst. Evol. Microbiol.">
        <title>The Global Catalogue of Microorganisms (GCM) 10K type strain sequencing project: providing services to taxonomists for standard genome sequencing and annotation.</title>
        <authorList>
            <consortium name="The Broad Institute Genomics Platform"/>
            <consortium name="The Broad Institute Genome Sequencing Center for Infectious Disease"/>
            <person name="Wu L."/>
            <person name="Ma J."/>
        </authorList>
    </citation>
    <scope>NUCLEOTIDE SEQUENCE [LARGE SCALE GENOMIC DNA]</scope>
    <source>
        <strain evidence="4">CGMCC 1.18578</strain>
    </source>
</reference>
<protein>
    <submittedName>
        <fullName evidence="3">Uncharacterized protein</fullName>
    </submittedName>
</protein>
<gene>
    <name evidence="3" type="ORF">ACFPQ4_24315</name>
</gene>